<protein>
    <submittedName>
        <fullName evidence="4">GNAT family N-acetyltransferase</fullName>
    </submittedName>
</protein>
<evidence type="ECO:0000313" key="5">
    <source>
        <dbReference type="Proteomes" id="UP000886874"/>
    </source>
</evidence>
<dbReference type="EMBL" id="DVFN01000135">
    <property type="protein sequence ID" value="HIQ70502.1"/>
    <property type="molecule type" value="Genomic_DNA"/>
</dbReference>
<dbReference type="SUPFAM" id="SSF55729">
    <property type="entry name" value="Acyl-CoA N-acyltransferases (Nat)"/>
    <property type="match status" value="1"/>
</dbReference>
<sequence>MEYAIRPAAAEDLPRLLELYRDYFRGLLDRGMNYELNEETLPRVLETRIRSRLILTAVAEDETGALLGFVFCSILRLSQEFLCRGQGSVGFLNDLYVDPAARRQGLARRLTAYAEDWLRENGIETLELQVLPGNAEARAYWDRQGMTPVAIWCSKPLI</sequence>
<evidence type="ECO:0000313" key="4">
    <source>
        <dbReference type="EMBL" id="HIQ70502.1"/>
    </source>
</evidence>
<dbReference type="InterPro" id="IPR050832">
    <property type="entry name" value="Bact_Acetyltransf"/>
</dbReference>
<dbReference type="PANTHER" id="PTHR43877:SF1">
    <property type="entry name" value="ACETYLTRANSFERASE"/>
    <property type="match status" value="1"/>
</dbReference>
<proteinExistence type="predicted"/>
<feature type="domain" description="N-acetyltransferase" evidence="3">
    <location>
        <begin position="3"/>
        <end position="158"/>
    </location>
</feature>
<dbReference type="GO" id="GO:0016747">
    <property type="term" value="F:acyltransferase activity, transferring groups other than amino-acyl groups"/>
    <property type="evidence" value="ECO:0007669"/>
    <property type="project" value="InterPro"/>
</dbReference>
<dbReference type="PANTHER" id="PTHR43877">
    <property type="entry name" value="AMINOALKYLPHOSPHONATE N-ACETYLTRANSFERASE-RELATED-RELATED"/>
    <property type="match status" value="1"/>
</dbReference>
<dbReference type="Pfam" id="PF00583">
    <property type="entry name" value="Acetyltransf_1"/>
    <property type="match status" value="1"/>
</dbReference>
<dbReference type="PROSITE" id="PS51186">
    <property type="entry name" value="GNAT"/>
    <property type="match status" value="1"/>
</dbReference>
<dbReference type="CDD" id="cd04301">
    <property type="entry name" value="NAT_SF"/>
    <property type="match status" value="1"/>
</dbReference>
<organism evidence="4 5">
    <name type="scientific">Candidatus Avoscillospira stercorigallinarum</name>
    <dbReference type="NCBI Taxonomy" id="2840708"/>
    <lineage>
        <taxon>Bacteria</taxon>
        <taxon>Bacillati</taxon>
        <taxon>Bacillota</taxon>
        <taxon>Clostridia</taxon>
        <taxon>Eubacteriales</taxon>
        <taxon>Oscillospiraceae</taxon>
        <taxon>Oscillospiraceae incertae sedis</taxon>
        <taxon>Candidatus Avoscillospira</taxon>
    </lineage>
</organism>
<keyword evidence="2" id="KW-0012">Acyltransferase</keyword>
<keyword evidence="1" id="KW-0808">Transferase</keyword>
<reference evidence="4" key="1">
    <citation type="submission" date="2020-10" db="EMBL/GenBank/DDBJ databases">
        <authorList>
            <person name="Gilroy R."/>
        </authorList>
    </citation>
    <scope>NUCLEOTIDE SEQUENCE</scope>
    <source>
        <strain evidence="4">ChiSjej2B20-13462</strain>
    </source>
</reference>
<gene>
    <name evidence="4" type="ORF">IAA67_09255</name>
</gene>
<dbReference type="Proteomes" id="UP000886874">
    <property type="component" value="Unassembled WGS sequence"/>
</dbReference>
<dbReference type="InterPro" id="IPR000182">
    <property type="entry name" value="GNAT_dom"/>
</dbReference>
<dbReference type="AlphaFoldDB" id="A0A9D0Z797"/>
<dbReference type="Gene3D" id="3.40.630.30">
    <property type="match status" value="1"/>
</dbReference>
<reference evidence="4" key="2">
    <citation type="journal article" date="2021" name="PeerJ">
        <title>Extensive microbial diversity within the chicken gut microbiome revealed by metagenomics and culture.</title>
        <authorList>
            <person name="Gilroy R."/>
            <person name="Ravi A."/>
            <person name="Getino M."/>
            <person name="Pursley I."/>
            <person name="Horton D.L."/>
            <person name="Alikhan N.F."/>
            <person name="Baker D."/>
            <person name="Gharbi K."/>
            <person name="Hall N."/>
            <person name="Watson M."/>
            <person name="Adriaenssens E.M."/>
            <person name="Foster-Nyarko E."/>
            <person name="Jarju S."/>
            <person name="Secka A."/>
            <person name="Antonio M."/>
            <person name="Oren A."/>
            <person name="Chaudhuri R.R."/>
            <person name="La Ragione R."/>
            <person name="Hildebrand F."/>
            <person name="Pallen M.J."/>
        </authorList>
    </citation>
    <scope>NUCLEOTIDE SEQUENCE</scope>
    <source>
        <strain evidence="4">ChiSjej2B20-13462</strain>
    </source>
</reference>
<dbReference type="InterPro" id="IPR016181">
    <property type="entry name" value="Acyl_CoA_acyltransferase"/>
</dbReference>
<evidence type="ECO:0000256" key="1">
    <source>
        <dbReference type="ARBA" id="ARBA00022679"/>
    </source>
</evidence>
<evidence type="ECO:0000256" key="2">
    <source>
        <dbReference type="ARBA" id="ARBA00023315"/>
    </source>
</evidence>
<evidence type="ECO:0000259" key="3">
    <source>
        <dbReference type="PROSITE" id="PS51186"/>
    </source>
</evidence>
<comment type="caution">
    <text evidence="4">The sequence shown here is derived from an EMBL/GenBank/DDBJ whole genome shotgun (WGS) entry which is preliminary data.</text>
</comment>
<name>A0A9D0Z797_9FIRM</name>
<accession>A0A9D0Z797</accession>